<protein>
    <submittedName>
        <fullName evidence="1">Uncharacterized protein</fullName>
    </submittedName>
</protein>
<sequence length="113" mass="13300">MEPYIQVVSFFIFTRSGRGSRGMMDNRLDYRTSRNRLETLKIFLIEAFRKYTDDTHSKFLGRKVLSLGLQKMWKGLNLQTSSIDSTSANDSYQCISFSKTTTEEVDFQFLYFF</sequence>
<organism evidence="1 2">
    <name type="scientific">Caerostris extrusa</name>
    <name type="common">Bark spider</name>
    <name type="synonym">Caerostris bankana</name>
    <dbReference type="NCBI Taxonomy" id="172846"/>
    <lineage>
        <taxon>Eukaryota</taxon>
        <taxon>Metazoa</taxon>
        <taxon>Ecdysozoa</taxon>
        <taxon>Arthropoda</taxon>
        <taxon>Chelicerata</taxon>
        <taxon>Arachnida</taxon>
        <taxon>Araneae</taxon>
        <taxon>Araneomorphae</taxon>
        <taxon>Entelegynae</taxon>
        <taxon>Araneoidea</taxon>
        <taxon>Araneidae</taxon>
        <taxon>Caerostris</taxon>
    </lineage>
</organism>
<keyword evidence="2" id="KW-1185">Reference proteome</keyword>
<name>A0AAV4RRJ2_CAEEX</name>
<evidence type="ECO:0000313" key="2">
    <source>
        <dbReference type="Proteomes" id="UP001054945"/>
    </source>
</evidence>
<comment type="caution">
    <text evidence="1">The sequence shown here is derived from an EMBL/GenBank/DDBJ whole genome shotgun (WGS) entry which is preliminary data.</text>
</comment>
<accession>A0AAV4RRJ2</accession>
<evidence type="ECO:0000313" key="1">
    <source>
        <dbReference type="EMBL" id="GIY23759.1"/>
    </source>
</evidence>
<gene>
    <name evidence="1" type="ORF">CEXT_584271</name>
</gene>
<dbReference type="AlphaFoldDB" id="A0AAV4RRJ2"/>
<dbReference type="Proteomes" id="UP001054945">
    <property type="component" value="Unassembled WGS sequence"/>
</dbReference>
<dbReference type="EMBL" id="BPLR01008310">
    <property type="protein sequence ID" value="GIY23759.1"/>
    <property type="molecule type" value="Genomic_DNA"/>
</dbReference>
<reference evidence="1 2" key="1">
    <citation type="submission" date="2021-06" db="EMBL/GenBank/DDBJ databases">
        <title>Caerostris extrusa draft genome.</title>
        <authorList>
            <person name="Kono N."/>
            <person name="Arakawa K."/>
        </authorList>
    </citation>
    <scope>NUCLEOTIDE SEQUENCE [LARGE SCALE GENOMIC DNA]</scope>
</reference>
<proteinExistence type="predicted"/>